<keyword evidence="4" id="KW-1185">Reference proteome</keyword>
<evidence type="ECO:0000313" key="3">
    <source>
        <dbReference type="EMBL" id="KAH7232278.1"/>
    </source>
</evidence>
<dbReference type="RefSeq" id="XP_046043938.1">
    <property type="nucleotide sequence ID" value="XM_046200185.1"/>
</dbReference>
<protein>
    <recommendedName>
        <fullName evidence="2">PD-(D/E)XK nuclease-like domain-containing protein</fullName>
    </recommendedName>
</protein>
<reference evidence="3" key="1">
    <citation type="journal article" date="2021" name="Nat. Commun.">
        <title>Genetic determinants of endophytism in the Arabidopsis root mycobiome.</title>
        <authorList>
            <person name="Mesny F."/>
            <person name="Miyauchi S."/>
            <person name="Thiergart T."/>
            <person name="Pickel B."/>
            <person name="Atanasova L."/>
            <person name="Karlsson M."/>
            <person name="Huettel B."/>
            <person name="Barry K.W."/>
            <person name="Haridas S."/>
            <person name="Chen C."/>
            <person name="Bauer D."/>
            <person name="Andreopoulos W."/>
            <person name="Pangilinan J."/>
            <person name="LaButti K."/>
            <person name="Riley R."/>
            <person name="Lipzen A."/>
            <person name="Clum A."/>
            <person name="Drula E."/>
            <person name="Henrissat B."/>
            <person name="Kohler A."/>
            <person name="Grigoriev I.V."/>
            <person name="Martin F.M."/>
            <person name="Hacquard S."/>
        </authorList>
    </citation>
    <scope>NUCLEOTIDE SEQUENCE</scope>
    <source>
        <strain evidence="3">MPI-CAGE-AT-0023</strain>
    </source>
</reference>
<dbReference type="InterPro" id="IPR046797">
    <property type="entry name" value="PDDEXK_12"/>
</dbReference>
<dbReference type="Pfam" id="PF20516">
    <property type="entry name" value="PDDEXK_12"/>
    <property type="match status" value="1"/>
</dbReference>
<dbReference type="AlphaFoldDB" id="A0A9P9G4A7"/>
<evidence type="ECO:0000259" key="2">
    <source>
        <dbReference type="Pfam" id="PF20516"/>
    </source>
</evidence>
<name>A0A9P9G4A7_FUSRE</name>
<dbReference type="GeneID" id="70230139"/>
<gene>
    <name evidence="3" type="ORF">BKA55DRAFT_695698</name>
</gene>
<proteinExistence type="predicted"/>
<accession>A0A9P9G4A7</accession>
<dbReference type="Proteomes" id="UP000720189">
    <property type="component" value="Unassembled WGS sequence"/>
</dbReference>
<feature type="domain" description="PD-(D/E)XK nuclease-like" evidence="2">
    <location>
        <begin position="222"/>
        <end position="380"/>
    </location>
</feature>
<dbReference type="OrthoDB" id="4161186at2759"/>
<dbReference type="EMBL" id="JAGMUX010000019">
    <property type="protein sequence ID" value="KAH7232278.1"/>
    <property type="molecule type" value="Genomic_DNA"/>
</dbReference>
<evidence type="ECO:0000256" key="1">
    <source>
        <dbReference type="SAM" id="MobiDB-lite"/>
    </source>
</evidence>
<sequence>MAKHHQLTPLLTLLQTHSSDPCYDLTFSPACIMTNINQRILFWLDGVLPHFPPPAQPISKKRSVSEPNHPLTPPHSPESGPEDMSPVTPVTKKLKVLDDVPSLTRPVQVEDDNEENEQTPRAEPSQSDDRASQRTGGTGASGTSSPTKALRSLKYQEDGLDHMKLDVSDDKLPTSLVELANDMQEIGNGEGVVSEYLNDEIKDLCKMTTAYGSFKPYRFDEKEKRFPKTSHRRLKLGDVLQVVSDARDCDEYQADETYWNNHVHTSLLNVIFRGTNPCPTLLDGFKSCTCASILAEYKINASTGKKVDYACYINPEKDKHLPDATKLIDKICASAIDNSVNHTSFQRLLDRPISFSIETKRGAQTAQKAELQMGTLLTAHGSFGSTASLLSTFQVIAGVQRLRTWALEVFWPWYKKYVLGPKPSPTTSADVA</sequence>
<feature type="region of interest" description="Disordered" evidence="1">
    <location>
        <begin position="55"/>
        <end position="149"/>
    </location>
</feature>
<organism evidence="3 4">
    <name type="scientific">Fusarium redolens</name>
    <dbReference type="NCBI Taxonomy" id="48865"/>
    <lineage>
        <taxon>Eukaryota</taxon>
        <taxon>Fungi</taxon>
        <taxon>Dikarya</taxon>
        <taxon>Ascomycota</taxon>
        <taxon>Pezizomycotina</taxon>
        <taxon>Sordariomycetes</taxon>
        <taxon>Hypocreomycetidae</taxon>
        <taxon>Hypocreales</taxon>
        <taxon>Nectriaceae</taxon>
        <taxon>Fusarium</taxon>
        <taxon>Fusarium redolens species complex</taxon>
    </lineage>
</organism>
<comment type="caution">
    <text evidence="3">The sequence shown here is derived from an EMBL/GenBank/DDBJ whole genome shotgun (WGS) entry which is preliminary data.</text>
</comment>
<evidence type="ECO:0000313" key="4">
    <source>
        <dbReference type="Proteomes" id="UP000720189"/>
    </source>
</evidence>